<dbReference type="Pfam" id="PF13710">
    <property type="entry name" value="ACT_5"/>
    <property type="match status" value="1"/>
</dbReference>
<evidence type="ECO:0008006" key="3">
    <source>
        <dbReference type="Google" id="ProtNLM"/>
    </source>
</evidence>
<dbReference type="RefSeq" id="WP_117708673.1">
    <property type="nucleotide sequence ID" value="NZ_DAWDOM010000125.1"/>
</dbReference>
<gene>
    <name evidence="1" type="ORF">DW663_11745</name>
</gene>
<dbReference type="EMBL" id="QRHL01000034">
    <property type="protein sequence ID" value="RHF69942.1"/>
    <property type="molecule type" value="Genomic_DNA"/>
</dbReference>
<dbReference type="InterPro" id="IPR045865">
    <property type="entry name" value="ACT-like_dom_sf"/>
</dbReference>
<proteinExistence type="predicted"/>
<dbReference type="AlphaFoldDB" id="A0A414PN51"/>
<evidence type="ECO:0000313" key="2">
    <source>
        <dbReference type="Proteomes" id="UP000284676"/>
    </source>
</evidence>
<comment type="caution">
    <text evidence="1">The sequence shown here is derived from an EMBL/GenBank/DDBJ whole genome shotgun (WGS) entry which is preliminary data.</text>
</comment>
<dbReference type="SUPFAM" id="SSF55021">
    <property type="entry name" value="ACT-like"/>
    <property type="match status" value="1"/>
</dbReference>
<sequence length="78" mass="9231">MNRKFNLAIVSKNNKVFLQRVMTLFYKRDYLIHNMSVDFSNQSGYAKVLLTLEGNDEIFDQVQRQVYKIVDVVNVEQI</sequence>
<protein>
    <recommendedName>
        <fullName evidence="3">Acetolactate synthase</fullName>
    </recommendedName>
</protein>
<dbReference type="Gene3D" id="3.30.70.260">
    <property type="match status" value="1"/>
</dbReference>
<accession>A0A414PN51</accession>
<organism evidence="1 2">
    <name type="scientific">Fusobacterium mortiferum</name>
    <dbReference type="NCBI Taxonomy" id="850"/>
    <lineage>
        <taxon>Bacteria</taxon>
        <taxon>Fusobacteriati</taxon>
        <taxon>Fusobacteriota</taxon>
        <taxon>Fusobacteriia</taxon>
        <taxon>Fusobacteriales</taxon>
        <taxon>Fusobacteriaceae</taxon>
        <taxon>Fusobacterium</taxon>
    </lineage>
</organism>
<name>A0A414PN51_FUSMR</name>
<dbReference type="Proteomes" id="UP000284676">
    <property type="component" value="Unassembled WGS sequence"/>
</dbReference>
<evidence type="ECO:0000313" key="1">
    <source>
        <dbReference type="EMBL" id="RHF69942.1"/>
    </source>
</evidence>
<reference evidence="1 2" key="1">
    <citation type="submission" date="2018-08" db="EMBL/GenBank/DDBJ databases">
        <title>A genome reference for cultivated species of the human gut microbiota.</title>
        <authorList>
            <person name="Zou Y."/>
            <person name="Xue W."/>
            <person name="Luo G."/>
        </authorList>
    </citation>
    <scope>NUCLEOTIDE SEQUENCE [LARGE SCALE GENOMIC DNA]</scope>
    <source>
        <strain evidence="1 2">AM25-1</strain>
    </source>
</reference>